<evidence type="ECO:0000259" key="5">
    <source>
        <dbReference type="Pfam" id="PF13407"/>
    </source>
</evidence>
<dbReference type="Pfam" id="PF13407">
    <property type="entry name" value="Peripla_BP_4"/>
    <property type="match status" value="1"/>
</dbReference>
<evidence type="ECO:0000256" key="3">
    <source>
        <dbReference type="ARBA" id="ARBA00022729"/>
    </source>
</evidence>
<evidence type="ECO:0000313" key="7">
    <source>
        <dbReference type="Proteomes" id="UP000243024"/>
    </source>
</evidence>
<dbReference type="RefSeq" id="WP_066200591.1">
    <property type="nucleotide sequence ID" value="NZ_CBCSAS010000004.1"/>
</dbReference>
<dbReference type="OrthoDB" id="9814427at2"/>
<name>A0A132N8A3_HYDSH</name>
<dbReference type="STRING" id="1484.SA87_01810"/>
<dbReference type="CDD" id="cd06323">
    <property type="entry name" value="PBP1_ribose_binding"/>
    <property type="match status" value="1"/>
</dbReference>
<feature type="domain" description="Periplasmic binding protein" evidence="5">
    <location>
        <begin position="56"/>
        <end position="307"/>
    </location>
</feature>
<dbReference type="AlphaFoldDB" id="A0A132N8A3"/>
<dbReference type="PANTHER" id="PTHR46847:SF1">
    <property type="entry name" value="D-ALLOSE-BINDING PERIPLASMIC PROTEIN-RELATED"/>
    <property type="match status" value="1"/>
</dbReference>
<comment type="similarity">
    <text evidence="2">Belongs to the bacterial solute-binding protein 2 family.</text>
</comment>
<evidence type="ECO:0000256" key="4">
    <source>
        <dbReference type="SAM" id="SignalP"/>
    </source>
</evidence>
<dbReference type="SUPFAM" id="SSF53822">
    <property type="entry name" value="Periplasmic binding protein-like I"/>
    <property type="match status" value="1"/>
</dbReference>
<dbReference type="InterPro" id="IPR025997">
    <property type="entry name" value="SBP_2_dom"/>
</dbReference>
<evidence type="ECO:0000313" key="6">
    <source>
        <dbReference type="EMBL" id="OAR04481.1"/>
    </source>
</evidence>
<dbReference type="InterPro" id="IPR028082">
    <property type="entry name" value="Peripla_BP_I"/>
</dbReference>
<feature type="chain" id="PRO_5039209101" evidence="4">
    <location>
        <begin position="26"/>
        <end position="323"/>
    </location>
</feature>
<comment type="caution">
    <text evidence="6">The sequence shown here is derived from an EMBL/GenBank/DDBJ whole genome shotgun (WGS) entry which is preliminary data.</text>
</comment>
<sequence length="323" mass="33141">MRTQRRIGVLLVVSLMFLAVLSACGSPAKEAPPSGDAGPSSAAGGSAPAAEAKAKIGFSISTLNNPFFVSLKEGAEKAAQAAGVELVVVDAKDDPAKQVSDLEDLIQQKVDLIILNPTDGDAVVTAVQSANAAGIPVITVDRRANGGDVVAHVASDNFKGGALAAEFIKQALNGQGKVVELQGIPGTSAARDRGEGFHDALAAAPGIEIVASQPADFDRAKGLQVMENILQSHPNIDAVFAHNDEMALGALEALEAAGKKVIVVGFDATEDARKAVEAGRLAATIAQRPEEMGKIAVETAVKVLHGETVDKNIPVPLDLVTKS</sequence>
<dbReference type="GO" id="GO:0030313">
    <property type="term" value="C:cell envelope"/>
    <property type="evidence" value="ECO:0007669"/>
    <property type="project" value="UniProtKB-SubCell"/>
</dbReference>
<dbReference type="PANTHER" id="PTHR46847">
    <property type="entry name" value="D-ALLOSE-BINDING PERIPLASMIC PROTEIN-RELATED"/>
    <property type="match status" value="1"/>
</dbReference>
<comment type="subcellular location">
    <subcellularLocation>
        <location evidence="1">Cell envelope</location>
    </subcellularLocation>
</comment>
<keyword evidence="3 4" id="KW-0732">Signal</keyword>
<evidence type="ECO:0000256" key="1">
    <source>
        <dbReference type="ARBA" id="ARBA00004196"/>
    </source>
</evidence>
<proteinExistence type="inferred from homology"/>
<reference evidence="6 7" key="1">
    <citation type="submission" date="2015-09" db="EMBL/GenBank/DDBJ databases">
        <title>Draft genome sequence of Hydrogenibacillus schlegelii DSM 2000.</title>
        <authorList>
            <person name="Hemp J."/>
        </authorList>
    </citation>
    <scope>NUCLEOTIDE SEQUENCE [LARGE SCALE GENOMIC DNA]</scope>
    <source>
        <strain evidence="6 7">MA 48</strain>
    </source>
</reference>
<dbReference type="Gene3D" id="3.40.50.2300">
    <property type="match status" value="2"/>
</dbReference>
<dbReference type="EMBL" id="JXBB01000015">
    <property type="protein sequence ID" value="OAR04481.1"/>
    <property type="molecule type" value="Genomic_DNA"/>
</dbReference>
<dbReference type="Proteomes" id="UP000243024">
    <property type="component" value="Unassembled WGS sequence"/>
</dbReference>
<evidence type="ECO:0000256" key="2">
    <source>
        <dbReference type="ARBA" id="ARBA00007639"/>
    </source>
</evidence>
<organism evidence="6 7">
    <name type="scientific">Hydrogenibacillus schlegelii</name>
    <name type="common">Bacillus schlegelii</name>
    <dbReference type="NCBI Taxonomy" id="1484"/>
    <lineage>
        <taxon>Bacteria</taxon>
        <taxon>Bacillati</taxon>
        <taxon>Bacillota</taxon>
        <taxon>Bacilli</taxon>
        <taxon>Bacillales</taxon>
        <taxon>Bacillales Family X. Incertae Sedis</taxon>
        <taxon>Hydrogenibacillus</taxon>
    </lineage>
</organism>
<keyword evidence="7" id="KW-1185">Reference proteome</keyword>
<gene>
    <name evidence="6" type="ORF">SA87_01810</name>
</gene>
<accession>A0A132N8A3</accession>
<protein>
    <submittedName>
        <fullName evidence="6">D-ribose ABC transporter substrate-binding protein</fullName>
    </submittedName>
</protein>
<dbReference type="NCBIfam" id="NF007936">
    <property type="entry name" value="PRK10653.1"/>
    <property type="match status" value="1"/>
</dbReference>
<feature type="signal peptide" evidence="4">
    <location>
        <begin position="1"/>
        <end position="25"/>
    </location>
</feature>
<dbReference type="PROSITE" id="PS51257">
    <property type="entry name" value="PROKAR_LIPOPROTEIN"/>
    <property type="match status" value="1"/>
</dbReference>
<dbReference type="GO" id="GO:0030246">
    <property type="term" value="F:carbohydrate binding"/>
    <property type="evidence" value="ECO:0007669"/>
    <property type="project" value="UniProtKB-ARBA"/>
</dbReference>